<gene>
    <name evidence="3" type="ORF">EH32_07880</name>
</gene>
<dbReference type="InterPro" id="IPR011990">
    <property type="entry name" value="TPR-like_helical_dom_sf"/>
</dbReference>
<keyword evidence="2" id="KW-0812">Transmembrane</keyword>
<keyword evidence="2" id="KW-1133">Transmembrane helix</keyword>
<protein>
    <recommendedName>
        <fullName evidence="5">Tetratricopeptide repeat protein</fullName>
    </recommendedName>
</protein>
<keyword evidence="2" id="KW-0472">Membrane</keyword>
<dbReference type="SUPFAM" id="SSF48452">
    <property type="entry name" value="TPR-like"/>
    <property type="match status" value="1"/>
</dbReference>
<keyword evidence="4" id="KW-1185">Reference proteome</keyword>
<evidence type="ECO:0000256" key="1">
    <source>
        <dbReference type="SAM" id="MobiDB-lite"/>
    </source>
</evidence>
<dbReference type="AlphaFoldDB" id="A0A074N488"/>
<organism evidence="3 4">
    <name type="scientific">Erythrobacter litoralis</name>
    <dbReference type="NCBI Taxonomy" id="39960"/>
    <lineage>
        <taxon>Bacteria</taxon>
        <taxon>Pseudomonadati</taxon>
        <taxon>Pseudomonadota</taxon>
        <taxon>Alphaproteobacteria</taxon>
        <taxon>Sphingomonadales</taxon>
        <taxon>Erythrobacteraceae</taxon>
        <taxon>Erythrobacter/Porphyrobacter group</taxon>
        <taxon>Erythrobacter</taxon>
    </lineage>
</organism>
<evidence type="ECO:0000313" key="3">
    <source>
        <dbReference type="EMBL" id="KEO99013.1"/>
    </source>
</evidence>
<evidence type="ECO:0000256" key="2">
    <source>
        <dbReference type="SAM" id="Phobius"/>
    </source>
</evidence>
<dbReference type="Proteomes" id="UP000027866">
    <property type="component" value="Unassembled WGS sequence"/>
</dbReference>
<reference evidence="3 4" key="1">
    <citation type="submission" date="2014-04" db="EMBL/GenBank/DDBJ databases">
        <title>A comprehensive comparison of genomes of Erythrobacter spp. Strains.</title>
        <authorList>
            <person name="Zheng Q."/>
        </authorList>
    </citation>
    <scope>NUCLEOTIDE SEQUENCE [LARGE SCALE GENOMIC DNA]</scope>
    <source>
        <strain evidence="3 4">DSM 8509</strain>
    </source>
</reference>
<feature type="transmembrane region" description="Helical" evidence="2">
    <location>
        <begin position="34"/>
        <end position="55"/>
    </location>
</feature>
<evidence type="ECO:0008006" key="5">
    <source>
        <dbReference type="Google" id="ProtNLM"/>
    </source>
</evidence>
<evidence type="ECO:0000313" key="4">
    <source>
        <dbReference type="Proteomes" id="UP000027866"/>
    </source>
</evidence>
<proteinExistence type="predicted"/>
<name>A0A074N488_9SPHN</name>
<feature type="compositionally biased region" description="Basic and acidic residues" evidence="1">
    <location>
        <begin position="69"/>
        <end position="80"/>
    </location>
</feature>
<comment type="caution">
    <text evidence="3">The sequence shown here is derived from an EMBL/GenBank/DDBJ whole genome shotgun (WGS) entry which is preliminary data.</text>
</comment>
<dbReference type="Gene3D" id="1.25.40.10">
    <property type="entry name" value="Tetratricopeptide repeat domain"/>
    <property type="match status" value="1"/>
</dbReference>
<accession>A0A074N488</accession>
<sequence>MQRRDTRTFSAFKSARKYPEEDIPMTIRQPRKPLSGIALAIALATCTAVVATGLLPAEAHAQRKKKDKKEKEQPPELSDEFREAFLPVQEAMNAEGTDMAALRPQVEQLVQLAQSKDEKFFTGNVAYNVGGKLDDKQLQLTGMELMLEGEKVPADQIGRYNFIAYQLANGMDQFDKARRYLQASIDNNFSTETIGRSDLQIAMAESYFGAGETQQGLDYLEGAIADKKTAGEEVPAQWYRRGITVAYENKITPDLYEMVTAWIADYPTTANWRDAINLTRNLNTFEGGEILDLLRLSRRVEAMGDVSDYEYYVEAADARRLPKEVSDVIEEGYASGVVSRDNLYLAEALELAKGRIAADRADLPALETDAMASDAGLRLVSGAADAFLSYDDYAKAETFYEKALTMPGVEKNEAQLRLAIAKIELGKYDAALDLLTDIDGKRAPIAKLWMAYARGEQGGTATGAMTGG</sequence>
<dbReference type="EMBL" id="JMIX01000003">
    <property type="protein sequence ID" value="KEO99013.1"/>
    <property type="molecule type" value="Genomic_DNA"/>
</dbReference>
<feature type="region of interest" description="Disordered" evidence="1">
    <location>
        <begin position="59"/>
        <end position="80"/>
    </location>
</feature>